<dbReference type="RefSeq" id="WP_271714944.1">
    <property type="nucleotide sequence ID" value="NZ_AP024169.1"/>
</dbReference>
<evidence type="ECO:0000259" key="3">
    <source>
        <dbReference type="Pfam" id="PF12850"/>
    </source>
</evidence>
<evidence type="ECO:0000256" key="1">
    <source>
        <dbReference type="ARBA" id="ARBA00008950"/>
    </source>
</evidence>
<evidence type="ECO:0000313" key="5">
    <source>
        <dbReference type="Proteomes" id="UP000595897"/>
    </source>
</evidence>
<gene>
    <name evidence="4" type="ORF">bsdtb5_09720</name>
</gene>
<dbReference type="AlphaFoldDB" id="A0A7R7IBJ6"/>
<dbReference type="GO" id="GO:0046872">
    <property type="term" value="F:metal ion binding"/>
    <property type="evidence" value="ECO:0007669"/>
    <property type="project" value="UniProtKB-KW"/>
</dbReference>
<feature type="domain" description="Calcineurin-like phosphoesterase" evidence="3">
    <location>
        <begin position="1"/>
        <end position="148"/>
    </location>
</feature>
<dbReference type="EC" id="3.1.4.-" evidence="2"/>
<dbReference type="KEGG" id="ahb:bsdtb5_09720"/>
<dbReference type="NCBIfam" id="TIGR00040">
    <property type="entry name" value="yfcE"/>
    <property type="match status" value="1"/>
</dbReference>
<organism evidence="4 5">
    <name type="scientific">Anaeromicropila herbilytica</name>
    <dbReference type="NCBI Taxonomy" id="2785025"/>
    <lineage>
        <taxon>Bacteria</taxon>
        <taxon>Bacillati</taxon>
        <taxon>Bacillota</taxon>
        <taxon>Clostridia</taxon>
        <taxon>Lachnospirales</taxon>
        <taxon>Lachnospiraceae</taxon>
        <taxon>Anaeromicropila</taxon>
    </lineage>
</organism>
<accession>A0A7R7IBJ6</accession>
<evidence type="ECO:0000256" key="2">
    <source>
        <dbReference type="RuleBase" id="RU362039"/>
    </source>
</evidence>
<proteinExistence type="inferred from homology"/>
<evidence type="ECO:0000313" key="4">
    <source>
        <dbReference type="EMBL" id="BCN29677.1"/>
    </source>
</evidence>
<protein>
    <recommendedName>
        <fullName evidence="2">Phosphoesterase</fullName>
        <ecNumber evidence="2">3.1.4.-</ecNumber>
    </recommendedName>
</protein>
<keyword evidence="5" id="KW-1185">Reference proteome</keyword>
<reference evidence="4 5" key="1">
    <citation type="submission" date="2020-11" db="EMBL/GenBank/DDBJ databases">
        <title>Draft genome sequencing of a Lachnospiraceae strain isolated from anoxic soil subjected to BSD treatment.</title>
        <authorList>
            <person name="Uek A."/>
            <person name="Tonouchi A."/>
        </authorList>
    </citation>
    <scope>NUCLEOTIDE SEQUENCE [LARGE SCALE GENOMIC DNA]</scope>
    <source>
        <strain evidence="4 5">TB5</strain>
    </source>
</reference>
<dbReference type="GO" id="GO:0016787">
    <property type="term" value="F:hydrolase activity"/>
    <property type="evidence" value="ECO:0007669"/>
    <property type="project" value="UniProtKB-UniRule"/>
</dbReference>
<dbReference type="PANTHER" id="PTHR11124">
    <property type="entry name" value="VACUOLAR SORTING PROTEIN VPS29"/>
    <property type="match status" value="1"/>
</dbReference>
<dbReference type="InterPro" id="IPR029052">
    <property type="entry name" value="Metallo-depent_PP-like"/>
</dbReference>
<dbReference type="EMBL" id="AP024169">
    <property type="protein sequence ID" value="BCN29677.1"/>
    <property type="molecule type" value="Genomic_DNA"/>
</dbReference>
<sequence length="159" mass="18202">MKILIISDSHGKTDNIDRVINKVGNIDLMIHLGDFESSEDYIEAVAPCRLEMVAGNNDYSSERASEKLIQIGKYKALLVHGHRHRVHYDLETLKRYGIENNADIVMYGHTHIPYIEQGKGITVINPGSITLPRQERRKPSFILMEIDSENKVHYTLNFL</sequence>
<comment type="cofactor">
    <cofactor evidence="2">
        <name>a divalent metal cation</name>
        <dbReference type="ChEBI" id="CHEBI:60240"/>
    </cofactor>
</comment>
<dbReference type="Pfam" id="PF12850">
    <property type="entry name" value="Metallophos_2"/>
    <property type="match status" value="1"/>
</dbReference>
<keyword evidence="2" id="KW-0479">Metal-binding</keyword>
<dbReference type="InterPro" id="IPR024654">
    <property type="entry name" value="Calcineurin-like_PHP_lpxH"/>
</dbReference>
<comment type="similarity">
    <text evidence="1 2">Belongs to the metallophosphoesterase superfamily. YfcE family.</text>
</comment>
<dbReference type="Gene3D" id="3.60.21.10">
    <property type="match status" value="1"/>
</dbReference>
<dbReference type="InterPro" id="IPR000979">
    <property type="entry name" value="Phosphodiesterase_MJ0936/Vps29"/>
</dbReference>
<dbReference type="SUPFAM" id="SSF56300">
    <property type="entry name" value="Metallo-dependent phosphatases"/>
    <property type="match status" value="1"/>
</dbReference>
<name>A0A7R7IBJ6_9FIRM</name>
<dbReference type="Proteomes" id="UP000595897">
    <property type="component" value="Chromosome"/>
</dbReference>